<organism evidence="2 3">
    <name type="scientific">Stentor coeruleus</name>
    <dbReference type="NCBI Taxonomy" id="5963"/>
    <lineage>
        <taxon>Eukaryota</taxon>
        <taxon>Sar</taxon>
        <taxon>Alveolata</taxon>
        <taxon>Ciliophora</taxon>
        <taxon>Postciliodesmatophora</taxon>
        <taxon>Heterotrichea</taxon>
        <taxon>Heterotrichida</taxon>
        <taxon>Stentoridae</taxon>
        <taxon>Stentor</taxon>
    </lineage>
</organism>
<proteinExistence type="predicted"/>
<comment type="caution">
    <text evidence="2">The sequence shown here is derived from an EMBL/GenBank/DDBJ whole genome shotgun (WGS) entry which is preliminary data.</text>
</comment>
<name>A0A1R2B9Z5_9CILI</name>
<reference evidence="2 3" key="1">
    <citation type="submission" date="2016-11" db="EMBL/GenBank/DDBJ databases">
        <title>The macronuclear genome of Stentor coeruleus: a giant cell with tiny introns.</title>
        <authorList>
            <person name="Slabodnick M."/>
            <person name="Ruby J.G."/>
            <person name="Reiff S.B."/>
            <person name="Swart E.C."/>
            <person name="Gosai S."/>
            <person name="Prabakaran S."/>
            <person name="Witkowska E."/>
            <person name="Larue G.E."/>
            <person name="Fisher S."/>
            <person name="Freeman R.M."/>
            <person name="Gunawardena J."/>
            <person name="Chu W."/>
            <person name="Stover N.A."/>
            <person name="Gregory B.D."/>
            <person name="Nowacki M."/>
            <person name="Derisi J."/>
            <person name="Roy S.W."/>
            <person name="Marshall W.F."/>
            <person name="Sood P."/>
        </authorList>
    </citation>
    <scope>NUCLEOTIDE SEQUENCE [LARGE SCALE GENOMIC DNA]</scope>
    <source>
        <strain evidence="2">WM001</strain>
    </source>
</reference>
<dbReference type="AlphaFoldDB" id="A0A1R2B9Z5"/>
<dbReference type="EMBL" id="MPUH01000811">
    <property type="protein sequence ID" value="OMJ73592.1"/>
    <property type="molecule type" value="Genomic_DNA"/>
</dbReference>
<evidence type="ECO:0000313" key="2">
    <source>
        <dbReference type="EMBL" id="OMJ73592.1"/>
    </source>
</evidence>
<gene>
    <name evidence="2" type="ORF">SteCoe_27693</name>
</gene>
<feature type="region of interest" description="Disordered" evidence="1">
    <location>
        <begin position="57"/>
        <end position="113"/>
    </location>
</feature>
<evidence type="ECO:0000313" key="3">
    <source>
        <dbReference type="Proteomes" id="UP000187209"/>
    </source>
</evidence>
<feature type="compositionally biased region" description="Basic and acidic residues" evidence="1">
    <location>
        <begin position="70"/>
        <end position="90"/>
    </location>
</feature>
<protein>
    <submittedName>
        <fullName evidence="2">Uncharacterized protein</fullName>
    </submittedName>
</protein>
<sequence>MSSCVLCKEMPCCPEHCCNWDDCTCNDCEACQPKPEIQPQQPKPIVQEPVKIIILGNHPPAATNKPVLETVKDESEKKDSLSTEDSKESFESPVSPRPAGSSIFGIRYLRKKK</sequence>
<keyword evidence="3" id="KW-1185">Reference proteome</keyword>
<accession>A0A1R2B9Z5</accession>
<evidence type="ECO:0000256" key="1">
    <source>
        <dbReference type="SAM" id="MobiDB-lite"/>
    </source>
</evidence>
<dbReference type="Proteomes" id="UP000187209">
    <property type="component" value="Unassembled WGS sequence"/>
</dbReference>